<dbReference type="Proteomes" id="UP001597511">
    <property type="component" value="Unassembled WGS sequence"/>
</dbReference>
<dbReference type="SUPFAM" id="SSF159888">
    <property type="entry name" value="YdhG-like"/>
    <property type="match status" value="1"/>
</dbReference>
<organism evidence="2 3">
    <name type="scientific">Terrimonas rubra</name>
    <dbReference type="NCBI Taxonomy" id="1035890"/>
    <lineage>
        <taxon>Bacteria</taxon>
        <taxon>Pseudomonadati</taxon>
        <taxon>Bacteroidota</taxon>
        <taxon>Chitinophagia</taxon>
        <taxon>Chitinophagales</taxon>
        <taxon>Chitinophagaceae</taxon>
        <taxon>Terrimonas</taxon>
    </lineage>
</organism>
<dbReference type="Pfam" id="PF08818">
    <property type="entry name" value="DUF1801"/>
    <property type="match status" value="1"/>
</dbReference>
<proteinExistence type="predicted"/>
<name>A0ABW6A9W1_9BACT</name>
<sequence length="153" mass="17322">MQSTAVTPDEYVAAIPEERQAAFKKLRAAIKKNLPKGYKECMSYGMIGYVVPHSIYPAGYHCSPELPLPFLSIASQKNGISIYHMGVYGMPALHDWFVAEHGKRSSKKLDMGKSCIRYKKPEDIPFDLIGELSTKVSVPEWISFYEKTYKPKK</sequence>
<protein>
    <submittedName>
        <fullName evidence="2">DUF1801 domain-containing protein</fullName>
    </submittedName>
</protein>
<feature type="domain" description="YdhG-like" evidence="1">
    <location>
        <begin position="19"/>
        <end position="132"/>
    </location>
</feature>
<dbReference type="RefSeq" id="WP_386101042.1">
    <property type="nucleotide sequence ID" value="NZ_JBHUOZ010000003.1"/>
</dbReference>
<dbReference type="InterPro" id="IPR014922">
    <property type="entry name" value="YdhG-like"/>
</dbReference>
<evidence type="ECO:0000259" key="1">
    <source>
        <dbReference type="Pfam" id="PF08818"/>
    </source>
</evidence>
<dbReference type="Gene3D" id="3.90.1150.200">
    <property type="match status" value="1"/>
</dbReference>
<evidence type="ECO:0000313" key="2">
    <source>
        <dbReference type="EMBL" id="MFD2921200.1"/>
    </source>
</evidence>
<keyword evidence="3" id="KW-1185">Reference proteome</keyword>
<gene>
    <name evidence="2" type="ORF">ACFS6H_15855</name>
</gene>
<reference evidence="3" key="1">
    <citation type="journal article" date="2019" name="Int. J. Syst. Evol. Microbiol.">
        <title>The Global Catalogue of Microorganisms (GCM) 10K type strain sequencing project: providing services to taxonomists for standard genome sequencing and annotation.</title>
        <authorList>
            <consortium name="The Broad Institute Genomics Platform"/>
            <consortium name="The Broad Institute Genome Sequencing Center for Infectious Disease"/>
            <person name="Wu L."/>
            <person name="Ma J."/>
        </authorList>
    </citation>
    <scope>NUCLEOTIDE SEQUENCE [LARGE SCALE GENOMIC DNA]</scope>
    <source>
        <strain evidence="3">KCTC 23299</strain>
    </source>
</reference>
<dbReference type="EMBL" id="JBHUOZ010000003">
    <property type="protein sequence ID" value="MFD2921200.1"/>
    <property type="molecule type" value="Genomic_DNA"/>
</dbReference>
<evidence type="ECO:0000313" key="3">
    <source>
        <dbReference type="Proteomes" id="UP001597511"/>
    </source>
</evidence>
<accession>A0ABW6A9W1</accession>
<comment type="caution">
    <text evidence="2">The sequence shown here is derived from an EMBL/GenBank/DDBJ whole genome shotgun (WGS) entry which is preliminary data.</text>
</comment>